<dbReference type="PROSITE" id="PS50943">
    <property type="entry name" value="HTH_CROC1"/>
    <property type="match status" value="1"/>
</dbReference>
<dbReference type="InterPro" id="IPR010982">
    <property type="entry name" value="Lambda_DNA-bd_dom_sf"/>
</dbReference>
<dbReference type="CDD" id="cd00093">
    <property type="entry name" value="HTH_XRE"/>
    <property type="match status" value="1"/>
</dbReference>
<accession>A0A0A5HXJ9</accession>
<comment type="caution">
    <text evidence="3">The sequence shown here is derived from an EMBL/GenBank/DDBJ whole genome shotgun (WGS) entry which is preliminary data.</text>
</comment>
<evidence type="ECO:0000259" key="2">
    <source>
        <dbReference type="PROSITE" id="PS50943"/>
    </source>
</evidence>
<reference evidence="3 4" key="1">
    <citation type="submission" date="2014-10" db="EMBL/GenBank/DDBJ databases">
        <title>Genome sequencing of Vibrio sinaloensis T08.</title>
        <authorList>
            <person name="Chan K.-G."/>
            <person name="Mohamad N.I."/>
        </authorList>
    </citation>
    <scope>NUCLEOTIDE SEQUENCE [LARGE SCALE GENOMIC DNA]</scope>
    <source>
        <strain evidence="3 4">T08</strain>
    </source>
</reference>
<evidence type="ECO:0000313" key="4">
    <source>
        <dbReference type="Proteomes" id="UP000030451"/>
    </source>
</evidence>
<dbReference type="AlphaFoldDB" id="A0A0A5HXJ9"/>
<dbReference type="Pfam" id="PF01381">
    <property type="entry name" value="HTH_3"/>
    <property type="match status" value="1"/>
</dbReference>
<dbReference type="GO" id="GO:0003677">
    <property type="term" value="F:DNA binding"/>
    <property type="evidence" value="ECO:0007669"/>
    <property type="project" value="InterPro"/>
</dbReference>
<dbReference type="InterPro" id="IPR001387">
    <property type="entry name" value="Cro/C1-type_HTH"/>
</dbReference>
<dbReference type="OrthoDB" id="6006530at2"/>
<name>A0A0A5HXJ9_PHOS4</name>
<dbReference type="Proteomes" id="UP000030451">
    <property type="component" value="Unassembled WGS sequence"/>
</dbReference>
<evidence type="ECO:0000256" key="1">
    <source>
        <dbReference type="SAM" id="MobiDB-lite"/>
    </source>
</evidence>
<feature type="region of interest" description="Disordered" evidence="1">
    <location>
        <begin position="1"/>
        <end position="23"/>
    </location>
</feature>
<dbReference type="RefSeq" id="WP_038136351.1">
    <property type="nucleotide sequence ID" value="NZ_JAVHXF010000187.1"/>
</dbReference>
<evidence type="ECO:0000313" key="3">
    <source>
        <dbReference type="EMBL" id="KGY10297.1"/>
    </source>
</evidence>
<gene>
    <name evidence="3" type="ORF">NM06_05135</name>
</gene>
<dbReference type="EMBL" id="JRWP01000004">
    <property type="protein sequence ID" value="KGY10297.1"/>
    <property type="molecule type" value="Genomic_DNA"/>
</dbReference>
<feature type="domain" description="HTH cro/C1-type" evidence="2">
    <location>
        <begin position="9"/>
        <end position="67"/>
    </location>
</feature>
<organism evidence="3 4">
    <name type="scientific">Photobacterium sp. (strain ATCC 43367)</name>
    <dbReference type="NCBI Taxonomy" id="379097"/>
    <lineage>
        <taxon>Bacteria</taxon>
        <taxon>Pseudomonadati</taxon>
        <taxon>Pseudomonadota</taxon>
        <taxon>Gammaproteobacteria</taxon>
        <taxon>Vibrionales</taxon>
        <taxon>Vibrionaceae</taxon>
        <taxon>Vibrio</taxon>
        <taxon>Vibrio oreintalis group</taxon>
    </lineage>
</organism>
<sequence length="103" mass="11555">MTSPLPRRLRSIRKQQGITQEELGNKLGMEPAGASARISQYETGKHAPDYATIKRISEVLNAPVAYFYCEDDLMAEIVIQVSSLHTLTKIEILDFIDTYDPAN</sequence>
<proteinExistence type="predicted"/>
<dbReference type="SUPFAM" id="SSF47413">
    <property type="entry name" value="lambda repressor-like DNA-binding domains"/>
    <property type="match status" value="1"/>
</dbReference>
<protein>
    <submittedName>
        <fullName evidence="3">Transcriptional regulator</fullName>
    </submittedName>
</protein>
<dbReference type="SMART" id="SM00530">
    <property type="entry name" value="HTH_XRE"/>
    <property type="match status" value="1"/>
</dbReference>
<dbReference type="Gene3D" id="1.10.260.40">
    <property type="entry name" value="lambda repressor-like DNA-binding domains"/>
    <property type="match status" value="1"/>
</dbReference>
<dbReference type="STRING" id="379097.SE23_05275"/>